<evidence type="ECO:0000313" key="2">
    <source>
        <dbReference type="Proteomes" id="UP001054837"/>
    </source>
</evidence>
<sequence>MAFHLFIVIVLEPRRAPIRGRSRIIWRCRPMAGRDEYAGALMGDKSGLLRALDRRRNEWEGTAPALSRDGAKCSREDAVDSSGIAL</sequence>
<reference evidence="1 2" key="1">
    <citation type="submission" date="2021-06" db="EMBL/GenBank/DDBJ databases">
        <title>Caerostris darwini draft genome.</title>
        <authorList>
            <person name="Kono N."/>
            <person name="Arakawa K."/>
        </authorList>
    </citation>
    <scope>NUCLEOTIDE SEQUENCE [LARGE SCALE GENOMIC DNA]</scope>
</reference>
<comment type="caution">
    <text evidence="1">The sequence shown here is derived from an EMBL/GenBank/DDBJ whole genome shotgun (WGS) entry which is preliminary data.</text>
</comment>
<dbReference type="EMBL" id="BPLQ01015467">
    <property type="protein sequence ID" value="GIY88248.1"/>
    <property type="molecule type" value="Genomic_DNA"/>
</dbReference>
<name>A0AAV4X3A6_9ARAC</name>
<keyword evidence="2" id="KW-1185">Reference proteome</keyword>
<organism evidence="1 2">
    <name type="scientific">Caerostris darwini</name>
    <dbReference type="NCBI Taxonomy" id="1538125"/>
    <lineage>
        <taxon>Eukaryota</taxon>
        <taxon>Metazoa</taxon>
        <taxon>Ecdysozoa</taxon>
        <taxon>Arthropoda</taxon>
        <taxon>Chelicerata</taxon>
        <taxon>Arachnida</taxon>
        <taxon>Araneae</taxon>
        <taxon>Araneomorphae</taxon>
        <taxon>Entelegynae</taxon>
        <taxon>Araneoidea</taxon>
        <taxon>Araneidae</taxon>
        <taxon>Caerostris</taxon>
    </lineage>
</organism>
<dbReference type="AlphaFoldDB" id="A0AAV4X3A6"/>
<evidence type="ECO:0000313" key="1">
    <source>
        <dbReference type="EMBL" id="GIY88248.1"/>
    </source>
</evidence>
<gene>
    <name evidence="1" type="ORF">CDAR_213771</name>
</gene>
<accession>A0AAV4X3A6</accession>
<protein>
    <submittedName>
        <fullName evidence="1">Uncharacterized protein</fullName>
    </submittedName>
</protein>
<dbReference type="Proteomes" id="UP001054837">
    <property type="component" value="Unassembled WGS sequence"/>
</dbReference>
<proteinExistence type="predicted"/>